<feature type="non-terminal residue" evidence="3">
    <location>
        <position position="133"/>
    </location>
</feature>
<protein>
    <submittedName>
        <fullName evidence="3">Uncharacterized protein</fullName>
    </submittedName>
</protein>
<dbReference type="GO" id="GO:0005634">
    <property type="term" value="C:nucleus"/>
    <property type="evidence" value="ECO:0007669"/>
    <property type="project" value="UniProtKB-SubCell"/>
</dbReference>
<dbReference type="EMBL" id="JAMKFB020000007">
    <property type="protein sequence ID" value="KAL0188336.1"/>
    <property type="molecule type" value="Genomic_DNA"/>
</dbReference>
<evidence type="ECO:0000256" key="1">
    <source>
        <dbReference type="ARBA" id="ARBA00004123"/>
    </source>
</evidence>
<reference evidence="3 4" key="1">
    <citation type="submission" date="2024-05" db="EMBL/GenBank/DDBJ databases">
        <title>Genome sequencing and assembly of Indian major carp, Cirrhinus mrigala (Hamilton, 1822).</title>
        <authorList>
            <person name="Mohindra V."/>
            <person name="Chowdhury L.M."/>
            <person name="Lal K."/>
            <person name="Jena J.K."/>
        </authorList>
    </citation>
    <scope>NUCLEOTIDE SEQUENCE [LARGE SCALE GENOMIC DNA]</scope>
    <source>
        <strain evidence="3">CM1030</strain>
        <tissue evidence="3">Blood</tissue>
    </source>
</reference>
<sequence>MSKKQRDSLFAEVQKHRQQQQEEKVGDDTEKGREPQTPGEAEPLTPSYALSTNGVTELPDDLSGYVNGQTPEEGKADSAIGGFYLDIQPSPDQSGLDMDGIKLEPVCDLSSDSGLDQYCCYSNGNSSPPDNDL</sequence>
<evidence type="ECO:0000256" key="2">
    <source>
        <dbReference type="SAM" id="MobiDB-lite"/>
    </source>
</evidence>
<keyword evidence="4" id="KW-1185">Reference proteome</keyword>
<comment type="subcellular location">
    <subcellularLocation>
        <location evidence="1">Nucleus</location>
    </subcellularLocation>
</comment>
<evidence type="ECO:0000313" key="3">
    <source>
        <dbReference type="EMBL" id="KAL0188336.1"/>
    </source>
</evidence>
<feature type="region of interest" description="Disordered" evidence="2">
    <location>
        <begin position="1"/>
        <end position="74"/>
    </location>
</feature>
<accession>A0ABD0QQ30</accession>
<feature type="non-terminal residue" evidence="3">
    <location>
        <position position="1"/>
    </location>
</feature>
<dbReference type="AlphaFoldDB" id="A0ABD0QQ30"/>
<dbReference type="PANTHER" id="PTHR45805:SF3">
    <property type="entry name" value="NUCLEAR RECEPTOR ROR-ALPHA"/>
    <property type="match status" value="1"/>
</dbReference>
<comment type="caution">
    <text evidence="3">The sequence shown here is derived from an EMBL/GenBank/DDBJ whole genome shotgun (WGS) entry which is preliminary data.</text>
</comment>
<dbReference type="PANTHER" id="PTHR45805">
    <property type="entry name" value="NUCLEAR HORMONE RECEPTOR HR3-RELATED"/>
    <property type="match status" value="1"/>
</dbReference>
<name>A0ABD0QQ30_CIRMR</name>
<feature type="compositionally biased region" description="Basic and acidic residues" evidence="2">
    <location>
        <begin position="1"/>
        <end position="34"/>
    </location>
</feature>
<evidence type="ECO:0000313" key="4">
    <source>
        <dbReference type="Proteomes" id="UP001529510"/>
    </source>
</evidence>
<proteinExistence type="predicted"/>
<dbReference type="Proteomes" id="UP001529510">
    <property type="component" value="Unassembled WGS sequence"/>
</dbReference>
<organism evidence="3 4">
    <name type="scientific">Cirrhinus mrigala</name>
    <name type="common">Mrigala</name>
    <dbReference type="NCBI Taxonomy" id="683832"/>
    <lineage>
        <taxon>Eukaryota</taxon>
        <taxon>Metazoa</taxon>
        <taxon>Chordata</taxon>
        <taxon>Craniata</taxon>
        <taxon>Vertebrata</taxon>
        <taxon>Euteleostomi</taxon>
        <taxon>Actinopterygii</taxon>
        <taxon>Neopterygii</taxon>
        <taxon>Teleostei</taxon>
        <taxon>Ostariophysi</taxon>
        <taxon>Cypriniformes</taxon>
        <taxon>Cyprinidae</taxon>
        <taxon>Labeoninae</taxon>
        <taxon>Labeonini</taxon>
        <taxon>Cirrhinus</taxon>
    </lineage>
</organism>
<dbReference type="Gene3D" id="3.30.70.1800">
    <property type="match status" value="1"/>
</dbReference>
<gene>
    <name evidence="3" type="ORF">M9458_015435</name>
</gene>